<dbReference type="KEGG" id="scl:sce3506"/>
<protein>
    <recommendedName>
        <fullName evidence="4">Cytochrome P460 domain-containing protein</fullName>
    </recommendedName>
</protein>
<dbReference type="InterPro" id="IPR038142">
    <property type="entry name" value="Cytochrome_P460_sp"/>
</dbReference>
<keyword evidence="3" id="KW-1185">Reference proteome</keyword>
<feature type="compositionally biased region" description="Basic residues" evidence="1">
    <location>
        <begin position="208"/>
        <end position="220"/>
    </location>
</feature>
<name>A9GRS6_SORC5</name>
<feature type="compositionally biased region" description="Low complexity" evidence="1">
    <location>
        <begin position="137"/>
        <end position="156"/>
    </location>
</feature>
<feature type="compositionally biased region" description="Basic and acidic residues" evidence="1">
    <location>
        <begin position="18"/>
        <end position="38"/>
    </location>
</feature>
<evidence type="ECO:0000313" key="2">
    <source>
        <dbReference type="EMBL" id="CAN93666.1"/>
    </source>
</evidence>
<sequence length="554" mass="60283">MPPARRTPRRARGGARQEPPDLLRRGDRPPHAPAHERGLAPLPRGRALEAVRGDGVGHPRGPRLRRRLLPRARRAPAPRERPARRSPPRRPRPGSARRRLRRRRGAPPPARPRRGAARRRRHGPARRRRHRQHLQERAPLPDAARPLRPGPGVLRRGALRDARRRPRPPASQRRAARRRQRVPWTDRALHDHTHDARRRRPQEASQRVRPRGVRLLRLRRRDPDAPAGDDDAVDLLLSSLPADPRRAAAGRACSVRTVTTAAGGPRCGACANACAPGDRASRATVLPGRPFRRSDRTIRSMRLTLLLLLLLALAPGCSHALDEPVTPDDAGSAPPPPAPVSSSSANAPGSPPDTGTAEAEIDPRLAPLIAAAFRDYKPWGRVDDELRWAPWLCRMPLPGRVRMSAAEDGGHARKLYSVFAKHRDRYPLVDGQAPVAQPVGQVLVKESFVPELVDDGAAAALPGAGATPPDAADHFDPILRDGDRVYRASRLAGAYVVLKVAPDTPGTDAGWVYGTVTPAGEVTSAGRVASCMGCHVSARHERVFGLAPAPSAAP</sequence>
<feature type="compositionally biased region" description="Basic residues" evidence="1">
    <location>
        <begin position="84"/>
        <end position="132"/>
    </location>
</feature>
<dbReference type="Proteomes" id="UP000002139">
    <property type="component" value="Chromosome"/>
</dbReference>
<organism evidence="2 3">
    <name type="scientific">Sorangium cellulosum (strain So ce56)</name>
    <name type="common">Polyangium cellulosum (strain So ce56)</name>
    <dbReference type="NCBI Taxonomy" id="448385"/>
    <lineage>
        <taxon>Bacteria</taxon>
        <taxon>Pseudomonadati</taxon>
        <taxon>Myxococcota</taxon>
        <taxon>Polyangia</taxon>
        <taxon>Polyangiales</taxon>
        <taxon>Polyangiaceae</taxon>
        <taxon>Sorangium</taxon>
    </lineage>
</organism>
<dbReference type="HOGENOM" id="CLU_491666_0_0_7"/>
<feature type="region of interest" description="Disordered" evidence="1">
    <location>
        <begin position="1"/>
        <end position="230"/>
    </location>
</feature>
<proteinExistence type="predicted"/>
<evidence type="ECO:0008006" key="4">
    <source>
        <dbReference type="Google" id="ProtNLM"/>
    </source>
</evidence>
<dbReference type="EMBL" id="AM746676">
    <property type="protein sequence ID" value="CAN93666.1"/>
    <property type="molecule type" value="Genomic_DNA"/>
</dbReference>
<feature type="compositionally biased region" description="Basic residues" evidence="1">
    <location>
        <begin position="60"/>
        <end position="76"/>
    </location>
</feature>
<feature type="region of interest" description="Disordered" evidence="1">
    <location>
        <begin position="322"/>
        <end position="358"/>
    </location>
</feature>
<evidence type="ECO:0000256" key="1">
    <source>
        <dbReference type="SAM" id="MobiDB-lite"/>
    </source>
</evidence>
<dbReference type="Gene3D" id="3.50.70.20">
    <property type="entry name" value="Cytochrome P460"/>
    <property type="match status" value="1"/>
</dbReference>
<feature type="compositionally biased region" description="Basic and acidic residues" evidence="1">
    <location>
        <begin position="46"/>
        <end position="57"/>
    </location>
</feature>
<dbReference type="AlphaFoldDB" id="A9GRS6"/>
<reference evidence="2 3" key="1">
    <citation type="journal article" date="2007" name="Nat. Biotechnol.">
        <title>Complete genome sequence of the myxobacterium Sorangium cellulosum.</title>
        <authorList>
            <person name="Schneiker S."/>
            <person name="Perlova O."/>
            <person name="Kaiser O."/>
            <person name="Gerth K."/>
            <person name="Alici A."/>
            <person name="Altmeyer M.O."/>
            <person name="Bartels D."/>
            <person name="Bekel T."/>
            <person name="Beyer S."/>
            <person name="Bode E."/>
            <person name="Bode H.B."/>
            <person name="Bolten C.J."/>
            <person name="Choudhuri J.V."/>
            <person name="Doss S."/>
            <person name="Elnakady Y.A."/>
            <person name="Frank B."/>
            <person name="Gaigalat L."/>
            <person name="Goesmann A."/>
            <person name="Groeger C."/>
            <person name="Gross F."/>
            <person name="Jelsbak L."/>
            <person name="Jelsbak L."/>
            <person name="Kalinowski J."/>
            <person name="Kegler C."/>
            <person name="Knauber T."/>
            <person name="Konietzny S."/>
            <person name="Kopp M."/>
            <person name="Krause L."/>
            <person name="Krug D."/>
            <person name="Linke B."/>
            <person name="Mahmud T."/>
            <person name="Martinez-Arias R."/>
            <person name="McHardy A.C."/>
            <person name="Merai M."/>
            <person name="Meyer F."/>
            <person name="Mormann S."/>
            <person name="Munoz-Dorado J."/>
            <person name="Perez J."/>
            <person name="Pradella S."/>
            <person name="Rachid S."/>
            <person name="Raddatz G."/>
            <person name="Rosenau F."/>
            <person name="Rueckert C."/>
            <person name="Sasse F."/>
            <person name="Scharfe M."/>
            <person name="Schuster S.C."/>
            <person name="Suen G."/>
            <person name="Treuner-Lange A."/>
            <person name="Velicer G.J."/>
            <person name="Vorholter F.-J."/>
            <person name="Weissman K.J."/>
            <person name="Welch R.D."/>
            <person name="Wenzel S.C."/>
            <person name="Whitworth D.E."/>
            <person name="Wilhelm S."/>
            <person name="Wittmann C."/>
            <person name="Bloecker H."/>
            <person name="Puehler A."/>
            <person name="Mueller R."/>
        </authorList>
    </citation>
    <scope>NUCLEOTIDE SEQUENCE [LARGE SCALE GENOMIC DNA]</scope>
    <source>
        <strain evidence="3">So ce56</strain>
    </source>
</reference>
<feature type="compositionally biased region" description="Basic residues" evidence="1">
    <location>
        <begin position="1"/>
        <end position="13"/>
    </location>
</feature>
<accession>A9GRS6</accession>
<evidence type="ECO:0000313" key="3">
    <source>
        <dbReference type="Proteomes" id="UP000002139"/>
    </source>
</evidence>
<gene>
    <name evidence="2" type="ordered locus">sce3506</name>
</gene>